<dbReference type="eggNOG" id="arCOG02556">
    <property type="taxonomic scope" value="Archaea"/>
</dbReference>
<dbReference type="Pfam" id="PF13360">
    <property type="entry name" value="PQQ_2"/>
    <property type="match status" value="1"/>
</dbReference>
<dbReference type="PANTHER" id="PTHR34512">
    <property type="entry name" value="CELL SURFACE PROTEIN"/>
    <property type="match status" value="1"/>
</dbReference>
<sequence>MLTTGAAFAAGGVLSSTVSGDGDADDNDLPDPAIEPNPETNAVWPSFDGDAGHARYAADAPEFDGEALEAAWTFERATGEAAVVDGVVYASTPDGIVALDAADGSTIWENTDVDANRPSVVGDTVYVVEDELYALDAADGDVRWQTELEPEDSSGTQTVAYGSAFVVADGTLYALDTDDGSVRWELESITAETQGSDTEEAEFEFRSTTAAANGIVYALAADDDGGARLALDPETGDEVWRAEYTQHDGFGIPRARATTTAVALGGVSHYARDVLDAQTGEEKGKATAEGIEFVLGEELYIGGYYGDALTATSISDDADDWGIDVLRNVNNAAAIGGDTVYVHLNDEGGTADTTDADELDHSEYHDELVALNTDDGSEQWTISTGELPIGHVVAIDDETLYVEDDDHEGEGLVALREETDEDGDNGDEDGQQEDDDGEEDSEDGSEDEVDDTDEDEREGPEEDGEDDGNDGDEDEDGDGDEDEQDDGSEEDGSGDEQDEDSEESDDGGDEDDEQYGGEEGDEDEAERDDGVGDTDEDDGIGEDEDDETGEDSPNGDDEVESEDEPDADDEDDEADTDDDDDSDTETDDEADSVPGFTTGAGIAGGALGLEWLRRRAATDASAEPADERTVPADEPEN</sequence>
<dbReference type="Proteomes" id="UP000011688">
    <property type="component" value="Unassembled WGS sequence"/>
</dbReference>
<evidence type="ECO:0000313" key="4">
    <source>
        <dbReference type="Proteomes" id="UP000011688"/>
    </source>
</evidence>
<feature type="region of interest" description="Disordered" evidence="1">
    <location>
        <begin position="416"/>
        <end position="603"/>
    </location>
</feature>
<evidence type="ECO:0000256" key="1">
    <source>
        <dbReference type="SAM" id="MobiDB-lite"/>
    </source>
</evidence>
<dbReference type="PANTHER" id="PTHR34512:SF30">
    <property type="entry name" value="OUTER MEMBRANE PROTEIN ASSEMBLY FACTOR BAMB"/>
    <property type="match status" value="1"/>
</dbReference>
<dbReference type="Gene3D" id="2.130.10.10">
    <property type="entry name" value="YVTN repeat-like/Quinoprotein amine dehydrogenase"/>
    <property type="match status" value="2"/>
</dbReference>
<dbReference type="EMBL" id="AOIB01000014">
    <property type="protein sequence ID" value="ELY59703.1"/>
    <property type="molecule type" value="Genomic_DNA"/>
</dbReference>
<comment type="caution">
    <text evidence="3">The sequence shown here is derived from an EMBL/GenBank/DDBJ whole genome shotgun (WGS) entry which is preliminary data.</text>
</comment>
<feature type="domain" description="Pyrrolo-quinoline quinone repeat" evidence="2">
    <location>
        <begin position="95"/>
        <end position="263"/>
    </location>
</feature>
<evidence type="ECO:0000313" key="3">
    <source>
        <dbReference type="EMBL" id="ELY59703.1"/>
    </source>
</evidence>
<dbReference type="PATRIC" id="fig|1227497.3.peg.1036"/>
<gene>
    <name evidence="3" type="ORF">C491_05026</name>
</gene>
<organism evidence="3 4">
    <name type="scientific">Natronococcus amylolyticus DSM 10524</name>
    <dbReference type="NCBI Taxonomy" id="1227497"/>
    <lineage>
        <taxon>Archaea</taxon>
        <taxon>Methanobacteriati</taxon>
        <taxon>Methanobacteriota</taxon>
        <taxon>Stenosarchaea group</taxon>
        <taxon>Halobacteria</taxon>
        <taxon>Halobacteriales</taxon>
        <taxon>Natrialbaceae</taxon>
        <taxon>Natronococcus</taxon>
    </lineage>
</organism>
<dbReference type="STRING" id="1227497.C491_05026"/>
<accession>L9XG97</accession>
<protein>
    <submittedName>
        <fullName evidence="3">Pyrrolo-quinoline quinone beta-propeller repeat protein</fullName>
    </submittedName>
</protein>
<keyword evidence="4" id="KW-1185">Reference proteome</keyword>
<feature type="compositionally biased region" description="Acidic residues" evidence="1">
    <location>
        <begin position="418"/>
        <end position="591"/>
    </location>
</feature>
<dbReference type="AlphaFoldDB" id="L9XG97"/>
<dbReference type="SMART" id="SM00564">
    <property type="entry name" value="PQQ"/>
    <property type="match status" value="5"/>
</dbReference>
<name>L9XG97_9EURY</name>
<dbReference type="InterPro" id="IPR018391">
    <property type="entry name" value="PQQ_b-propeller_rpt"/>
</dbReference>
<feature type="region of interest" description="Disordered" evidence="1">
    <location>
        <begin position="616"/>
        <end position="637"/>
    </location>
</feature>
<evidence type="ECO:0000259" key="2">
    <source>
        <dbReference type="Pfam" id="PF13360"/>
    </source>
</evidence>
<reference evidence="3 4" key="1">
    <citation type="journal article" date="2014" name="PLoS Genet.">
        <title>Phylogenetically driven sequencing of extremely halophilic archaea reveals strategies for static and dynamic osmo-response.</title>
        <authorList>
            <person name="Becker E.A."/>
            <person name="Seitzer P.M."/>
            <person name="Tritt A."/>
            <person name="Larsen D."/>
            <person name="Krusor M."/>
            <person name="Yao A.I."/>
            <person name="Wu D."/>
            <person name="Madern D."/>
            <person name="Eisen J.A."/>
            <person name="Darling A.E."/>
            <person name="Facciotti M.T."/>
        </authorList>
    </citation>
    <scope>NUCLEOTIDE SEQUENCE [LARGE SCALE GENOMIC DNA]</scope>
    <source>
        <strain evidence="3 4">DSM 10524</strain>
    </source>
</reference>
<feature type="region of interest" description="Disordered" evidence="1">
    <location>
        <begin position="15"/>
        <end position="41"/>
    </location>
</feature>
<dbReference type="InterPro" id="IPR002372">
    <property type="entry name" value="PQQ_rpt_dom"/>
</dbReference>
<proteinExistence type="predicted"/>
<dbReference type="InterPro" id="IPR011047">
    <property type="entry name" value="Quinoprotein_ADH-like_sf"/>
</dbReference>
<dbReference type="SUPFAM" id="SSF50998">
    <property type="entry name" value="Quinoprotein alcohol dehydrogenase-like"/>
    <property type="match status" value="1"/>
</dbReference>
<dbReference type="InterPro" id="IPR015943">
    <property type="entry name" value="WD40/YVTN_repeat-like_dom_sf"/>
</dbReference>